<dbReference type="Pfam" id="PF01593">
    <property type="entry name" value="Amino_oxidase"/>
    <property type="match status" value="1"/>
</dbReference>
<dbReference type="Proteomes" id="UP001209083">
    <property type="component" value="Chromosome"/>
</dbReference>
<dbReference type="InterPro" id="IPR050703">
    <property type="entry name" value="Flavin_MAO"/>
</dbReference>
<organism evidence="5 6">
    <name type="scientific">Saxibacter everestensis</name>
    <dbReference type="NCBI Taxonomy" id="2909229"/>
    <lineage>
        <taxon>Bacteria</taxon>
        <taxon>Bacillati</taxon>
        <taxon>Actinomycetota</taxon>
        <taxon>Actinomycetes</taxon>
        <taxon>Micrococcales</taxon>
        <taxon>Brevibacteriaceae</taxon>
        <taxon>Saxibacter</taxon>
    </lineage>
</organism>
<dbReference type="EMBL" id="CP090958">
    <property type="protein sequence ID" value="WGW12010.1"/>
    <property type="molecule type" value="Genomic_DNA"/>
</dbReference>
<evidence type="ECO:0000259" key="4">
    <source>
        <dbReference type="Pfam" id="PF01593"/>
    </source>
</evidence>
<name>A0ABY8QUE5_9MICO</name>
<dbReference type="SUPFAM" id="SSF54373">
    <property type="entry name" value="FAD-linked reductases, C-terminal domain"/>
    <property type="match status" value="1"/>
</dbReference>
<evidence type="ECO:0000256" key="2">
    <source>
        <dbReference type="ARBA" id="ARBA00005995"/>
    </source>
</evidence>
<accession>A0ABY8QUE5</accession>
<comment type="cofactor">
    <cofactor evidence="1">
        <name>FAD</name>
        <dbReference type="ChEBI" id="CHEBI:57692"/>
    </cofactor>
</comment>
<protein>
    <submittedName>
        <fullName evidence="5">NAD(P)/FAD-dependent oxidoreductase</fullName>
        <ecNumber evidence="5">1.-.-.-</ecNumber>
    </submittedName>
</protein>
<proteinExistence type="inferred from homology"/>
<keyword evidence="3 5" id="KW-0560">Oxidoreductase</keyword>
<keyword evidence="6" id="KW-1185">Reference proteome</keyword>
<evidence type="ECO:0000313" key="6">
    <source>
        <dbReference type="Proteomes" id="UP001209083"/>
    </source>
</evidence>
<dbReference type="GO" id="GO:0016491">
    <property type="term" value="F:oxidoreductase activity"/>
    <property type="evidence" value="ECO:0007669"/>
    <property type="project" value="UniProtKB-KW"/>
</dbReference>
<evidence type="ECO:0000256" key="3">
    <source>
        <dbReference type="ARBA" id="ARBA00023002"/>
    </source>
</evidence>
<dbReference type="InterPro" id="IPR001613">
    <property type="entry name" value="Flavin_amine_oxidase"/>
</dbReference>
<gene>
    <name evidence="5" type="ORF">LWF01_18305</name>
</gene>
<dbReference type="SUPFAM" id="SSF51905">
    <property type="entry name" value="FAD/NAD(P)-binding domain"/>
    <property type="match status" value="1"/>
</dbReference>
<sequence>MEKLERDVVVIGAGAAGLSAAYELKKAGLSVAVLEARDRVGGRLWTDDIDGAMLEIGGQWVSPDQDVLLGMLDELGLETYSRYREGDSIYVNADGRATRFTGEDFPLAESTQQEMDKLVEALDELSKEVDPADPWRHPRAKELDRISLAGWLESLSEDKEARDNVAMFIAGAMLTKPAHAFSVLQAAQMAASAGSFRHLVDADFILDKRVIGGLQQVPLRLSARLDGDVHLNQPVRSLRSGESVPSGMGVVVTSDDVEVSARHAIVAMPPNLISRISFDPPLPRRQQQMHQHLSLGLVIKVHAVYDRPFWREQGLSGTAFGPYQIVHESYDNTNYGDERGTLVGFVSDETADQMFRLPAEQRREQILDSLAAYYGDEARHPEVYYESDWAAEEWTRGAYAASFDLGGLSRYGADLRSSVGSIHFACSDFAGAGFQHVDGALRMGKAAATAIVAQHSEQPRMQGAGISS</sequence>
<dbReference type="EC" id="1.-.-.-" evidence="5"/>
<evidence type="ECO:0000256" key="1">
    <source>
        <dbReference type="ARBA" id="ARBA00001974"/>
    </source>
</evidence>
<dbReference type="InterPro" id="IPR036188">
    <property type="entry name" value="FAD/NAD-bd_sf"/>
</dbReference>
<dbReference type="PANTHER" id="PTHR43563:SF1">
    <property type="entry name" value="AMINE OXIDASE [FLAVIN-CONTAINING] B"/>
    <property type="match status" value="1"/>
</dbReference>
<dbReference type="PRINTS" id="PR00757">
    <property type="entry name" value="AMINEOXDASEF"/>
</dbReference>
<comment type="similarity">
    <text evidence="2">Belongs to the flavin monoamine oxidase family.</text>
</comment>
<dbReference type="PANTHER" id="PTHR43563">
    <property type="entry name" value="AMINE OXIDASE"/>
    <property type="match status" value="1"/>
</dbReference>
<feature type="domain" description="Amine oxidase" evidence="4">
    <location>
        <begin position="16"/>
        <end position="451"/>
    </location>
</feature>
<dbReference type="Gene3D" id="3.50.50.60">
    <property type="entry name" value="FAD/NAD(P)-binding domain"/>
    <property type="match status" value="1"/>
</dbReference>
<dbReference type="RefSeq" id="WP_349638806.1">
    <property type="nucleotide sequence ID" value="NZ_CP090958.1"/>
</dbReference>
<reference evidence="5 6" key="1">
    <citation type="submission" date="2023-05" db="EMBL/GenBank/DDBJ databases">
        <title>Lithophilousrod everest ZFBP1038 complete genpme.</title>
        <authorList>
            <person name="Tian M."/>
        </authorList>
    </citation>
    <scope>NUCLEOTIDE SEQUENCE [LARGE SCALE GENOMIC DNA]</scope>
    <source>
        <strain evidence="5 6">ZFBP1038</strain>
    </source>
</reference>
<dbReference type="InterPro" id="IPR002937">
    <property type="entry name" value="Amino_oxidase"/>
</dbReference>
<evidence type="ECO:0000313" key="5">
    <source>
        <dbReference type="EMBL" id="WGW12010.1"/>
    </source>
</evidence>